<evidence type="ECO:0000313" key="3">
    <source>
        <dbReference type="EMBL" id="EWY39574.1"/>
    </source>
</evidence>
<dbReference type="CDD" id="cd16936">
    <property type="entry name" value="HATPase_RsbW-like"/>
    <property type="match status" value="1"/>
</dbReference>
<dbReference type="PANTHER" id="PTHR35526">
    <property type="entry name" value="ANTI-SIGMA-F FACTOR RSBW-RELATED"/>
    <property type="match status" value="1"/>
</dbReference>
<keyword evidence="1" id="KW-0808">Transferase</keyword>
<gene>
    <name evidence="3" type="ORF">N825_05640</name>
</gene>
<accession>W9H0H8</accession>
<dbReference type="SUPFAM" id="SSF55874">
    <property type="entry name" value="ATPase domain of HSP90 chaperone/DNA topoisomerase II/histidine kinase"/>
    <property type="match status" value="1"/>
</dbReference>
<dbReference type="InterPro" id="IPR036890">
    <property type="entry name" value="HATPase_C_sf"/>
</dbReference>
<keyword evidence="1" id="KW-0723">Serine/threonine-protein kinase</keyword>
<comment type="caution">
    <text evidence="3">The sequence shown here is derived from an EMBL/GenBank/DDBJ whole genome shotgun (WGS) entry which is preliminary data.</text>
</comment>
<evidence type="ECO:0000259" key="2">
    <source>
        <dbReference type="Pfam" id="PF13581"/>
    </source>
</evidence>
<feature type="domain" description="Histidine kinase/HSP90-like ATPase" evidence="2">
    <location>
        <begin position="115"/>
        <end position="251"/>
    </location>
</feature>
<keyword evidence="4" id="KW-1185">Reference proteome</keyword>
<dbReference type="AlphaFoldDB" id="W9H0H8"/>
<proteinExistence type="predicted"/>
<dbReference type="PANTHER" id="PTHR35526:SF3">
    <property type="entry name" value="ANTI-SIGMA-F FACTOR RSBW"/>
    <property type="match status" value="1"/>
</dbReference>
<evidence type="ECO:0000256" key="1">
    <source>
        <dbReference type="ARBA" id="ARBA00022527"/>
    </source>
</evidence>
<organism evidence="3 4">
    <name type="scientific">Skermanella stibiiresistens SB22</name>
    <dbReference type="NCBI Taxonomy" id="1385369"/>
    <lineage>
        <taxon>Bacteria</taxon>
        <taxon>Pseudomonadati</taxon>
        <taxon>Pseudomonadota</taxon>
        <taxon>Alphaproteobacteria</taxon>
        <taxon>Rhodospirillales</taxon>
        <taxon>Azospirillaceae</taxon>
        <taxon>Skermanella</taxon>
    </lineage>
</organism>
<dbReference type="Proteomes" id="UP000019486">
    <property type="component" value="Unassembled WGS sequence"/>
</dbReference>
<dbReference type="EMBL" id="AVFL01000011">
    <property type="protein sequence ID" value="EWY39574.1"/>
    <property type="molecule type" value="Genomic_DNA"/>
</dbReference>
<dbReference type="RefSeq" id="WP_051512453.1">
    <property type="nucleotide sequence ID" value="NZ_AVFL01000011.1"/>
</dbReference>
<dbReference type="Gene3D" id="3.30.565.10">
    <property type="entry name" value="Histidine kinase-like ATPase, C-terminal domain"/>
    <property type="match status" value="1"/>
</dbReference>
<sequence length="257" mass="27812">MSDRNDPIAVAAGTDMERVNAVLSDIGLGAAHLIRFTLGHPAASRTNERSAEVPILLLGNMTTERLSSILYGPHRIVVEFPESGSRTGLTDRLMSDGGANTFRLSVTTATAFKVECAKLVCDALAYRGVLPESSRFQVEIALHEIVANAILHGNLEIESHLKARPEQYETYCAHLRERLAEPERGGRWIDIAAGWDGAGLSLSVMDQGNGFRSDTAEAMPEATGSFGRGLGIVRSIATDVVTHDGGRRTVMWFAHDK</sequence>
<reference evidence="3 4" key="1">
    <citation type="submission" date="2013-08" db="EMBL/GenBank/DDBJ databases">
        <title>The genome sequence of Skermanella stibiiresistens.</title>
        <authorList>
            <person name="Zhu W."/>
            <person name="Wang G."/>
        </authorList>
    </citation>
    <scope>NUCLEOTIDE SEQUENCE [LARGE SCALE GENOMIC DNA]</scope>
    <source>
        <strain evidence="3 4">SB22</strain>
    </source>
</reference>
<dbReference type="GO" id="GO:0004674">
    <property type="term" value="F:protein serine/threonine kinase activity"/>
    <property type="evidence" value="ECO:0007669"/>
    <property type="project" value="UniProtKB-KW"/>
</dbReference>
<dbReference type="OrthoDB" id="7359845at2"/>
<name>W9H0H8_9PROT</name>
<keyword evidence="1" id="KW-0418">Kinase</keyword>
<dbReference type="STRING" id="1385369.N825_05640"/>
<protein>
    <recommendedName>
        <fullName evidence="2">Histidine kinase/HSP90-like ATPase domain-containing protein</fullName>
    </recommendedName>
</protein>
<dbReference type="InterPro" id="IPR050267">
    <property type="entry name" value="Anti-sigma-factor_SerPK"/>
</dbReference>
<dbReference type="Pfam" id="PF13581">
    <property type="entry name" value="HATPase_c_2"/>
    <property type="match status" value="1"/>
</dbReference>
<dbReference type="InterPro" id="IPR003594">
    <property type="entry name" value="HATPase_dom"/>
</dbReference>
<evidence type="ECO:0000313" key="4">
    <source>
        <dbReference type="Proteomes" id="UP000019486"/>
    </source>
</evidence>